<organism evidence="2 3">
    <name type="scientific">Hoeflea algicola</name>
    <dbReference type="NCBI Taxonomy" id="2983763"/>
    <lineage>
        <taxon>Bacteria</taxon>
        <taxon>Pseudomonadati</taxon>
        <taxon>Pseudomonadota</taxon>
        <taxon>Alphaproteobacteria</taxon>
        <taxon>Hyphomicrobiales</taxon>
        <taxon>Rhizobiaceae</taxon>
        <taxon>Hoeflea</taxon>
    </lineage>
</organism>
<evidence type="ECO:0000313" key="2">
    <source>
        <dbReference type="EMBL" id="MCY0147573.1"/>
    </source>
</evidence>
<name>A0ABT3Z7F4_9HYPH</name>
<dbReference type="Proteomes" id="UP001073227">
    <property type="component" value="Unassembled WGS sequence"/>
</dbReference>
<feature type="transmembrane region" description="Helical" evidence="1">
    <location>
        <begin position="341"/>
        <end position="368"/>
    </location>
</feature>
<keyword evidence="1" id="KW-0472">Membrane</keyword>
<sequence>MPKCGLSVVSSFFSELALLMHLFFRPINQVLAPLVFALALLLTSGAASLAHEIRPAIADLTFDGEGGVRLDISLILEAALAEIGAGHGDTDESPNAKRYDELRLAAPDDLAAEFERFQSRFLQGVELSVNGEPVALEVQSIDLDPVGDTDFARLSRLSLAGQLPAGAQAVTFSFDPAFGPSVIRTPDAEGGYSYSAYLEDGGPSTPIPVEGGLEITALEVFGDYIGIGFTHIVPKGLDHILFVVGLFLLSPRLKPLLIQITAFTLAHSVTLALAMLGVISLSPAIVEPLIAASIVFIAVENLATNRLSPWRPFVVFGFGLLHGLGFAGVLTEIGLSPGHFVAGLVAFNVGVEIGQLAVVAVCYAAFGAWFSDKPWYRTRVTMPMSLAIAAIATWWFVERIGLIG</sequence>
<accession>A0ABT3Z7F4</accession>
<feature type="transmembrane region" description="Helical" evidence="1">
    <location>
        <begin position="380"/>
        <end position="397"/>
    </location>
</feature>
<feature type="transmembrane region" description="Helical" evidence="1">
    <location>
        <begin position="315"/>
        <end position="335"/>
    </location>
</feature>
<proteinExistence type="predicted"/>
<gene>
    <name evidence="2" type="ORF">OEG84_07555</name>
</gene>
<dbReference type="RefSeq" id="WP_267653175.1">
    <property type="nucleotide sequence ID" value="NZ_JAOVZR010000001.1"/>
</dbReference>
<reference evidence="2" key="1">
    <citation type="submission" date="2022-10" db="EMBL/GenBank/DDBJ databases">
        <title>Hoeflea sp. G2-23, isolated from marine algae.</title>
        <authorList>
            <person name="Kristyanto S."/>
            <person name="Kim J.M."/>
            <person name="Jeon C.O."/>
        </authorList>
    </citation>
    <scope>NUCLEOTIDE SEQUENCE</scope>
    <source>
        <strain evidence="2">G2-23</strain>
    </source>
</reference>
<evidence type="ECO:0000256" key="1">
    <source>
        <dbReference type="SAM" id="Phobius"/>
    </source>
</evidence>
<keyword evidence="1" id="KW-0812">Transmembrane</keyword>
<dbReference type="InterPro" id="IPR032809">
    <property type="entry name" value="Put_HupE_UreJ"/>
</dbReference>
<feature type="transmembrane region" description="Helical" evidence="1">
    <location>
        <begin position="30"/>
        <end position="50"/>
    </location>
</feature>
<feature type="transmembrane region" description="Helical" evidence="1">
    <location>
        <begin position="5"/>
        <end position="24"/>
    </location>
</feature>
<keyword evidence="3" id="KW-1185">Reference proteome</keyword>
<dbReference type="EMBL" id="JAOVZR010000001">
    <property type="protein sequence ID" value="MCY0147573.1"/>
    <property type="molecule type" value="Genomic_DNA"/>
</dbReference>
<keyword evidence="1" id="KW-1133">Transmembrane helix</keyword>
<protein>
    <submittedName>
        <fullName evidence="2">HupE/UreJ family protein</fullName>
    </submittedName>
</protein>
<evidence type="ECO:0000313" key="3">
    <source>
        <dbReference type="Proteomes" id="UP001073227"/>
    </source>
</evidence>
<dbReference type="Pfam" id="PF13795">
    <property type="entry name" value="HupE_UreJ_2"/>
    <property type="match status" value="1"/>
</dbReference>
<feature type="transmembrane region" description="Helical" evidence="1">
    <location>
        <begin position="285"/>
        <end position="303"/>
    </location>
</feature>
<comment type="caution">
    <text evidence="2">The sequence shown here is derived from an EMBL/GenBank/DDBJ whole genome shotgun (WGS) entry which is preliminary data.</text>
</comment>